<keyword evidence="5" id="KW-0028">Amino-acid biosynthesis</keyword>
<gene>
    <name evidence="12" type="primary">cysE</name>
    <name evidence="12" type="ORF">EBB54_08715</name>
    <name evidence="11" type="ORF">FMM80_20005</name>
</gene>
<comment type="catalytic activity">
    <reaction evidence="9 10">
        <text>L-serine + acetyl-CoA = O-acetyl-L-serine + CoA</text>
        <dbReference type="Rhea" id="RHEA:24560"/>
        <dbReference type="ChEBI" id="CHEBI:33384"/>
        <dbReference type="ChEBI" id="CHEBI:57287"/>
        <dbReference type="ChEBI" id="CHEBI:57288"/>
        <dbReference type="ChEBI" id="CHEBI:58340"/>
        <dbReference type="EC" id="2.3.1.30"/>
    </reaction>
</comment>
<evidence type="ECO:0000313" key="12">
    <source>
        <dbReference type="EMBL" id="RRK31436.1"/>
    </source>
</evidence>
<dbReference type="PIRSF" id="PIRSF000441">
    <property type="entry name" value="CysE"/>
    <property type="match status" value="1"/>
</dbReference>
<reference evidence="12" key="1">
    <citation type="submission" date="2018-10" db="EMBL/GenBank/DDBJ databases">
        <title>Schaedlerella arabinophila gen. nov. sp. nov., isolated from the mouse intestinal tract and comparative analysis with the genome of the closely related altered Schaedler flora strain ASF502.</title>
        <authorList>
            <person name="Miyake S."/>
            <person name="Soh M."/>
            <person name="Seedorf H."/>
        </authorList>
    </citation>
    <scope>NUCLEOTIDE SEQUENCE [LARGE SCALE GENOMIC DNA]</scope>
    <source>
        <strain evidence="12">DSM 106076</strain>
    </source>
</reference>
<evidence type="ECO:0000256" key="3">
    <source>
        <dbReference type="ARBA" id="ARBA00013266"/>
    </source>
</evidence>
<dbReference type="InterPro" id="IPR042122">
    <property type="entry name" value="Ser_AcTrfase_N_sf"/>
</dbReference>
<dbReference type="EMBL" id="RHJS01000002">
    <property type="protein sequence ID" value="RRK31436.1"/>
    <property type="molecule type" value="Genomic_DNA"/>
</dbReference>
<dbReference type="Proteomes" id="UP000274920">
    <property type="component" value="Unassembled WGS sequence"/>
</dbReference>
<dbReference type="FunFam" id="2.160.10.10:FF:000007">
    <property type="entry name" value="Serine acetyltransferase"/>
    <property type="match status" value="1"/>
</dbReference>
<dbReference type="UniPathway" id="UPA00136">
    <property type="reaction ID" value="UER00199"/>
</dbReference>
<evidence type="ECO:0000256" key="9">
    <source>
        <dbReference type="ARBA" id="ARBA00049486"/>
    </source>
</evidence>
<dbReference type="Gene3D" id="2.160.10.10">
    <property type="entry name" value="Hexapeptide repeat proteins"/>
    <property type="match status" value="1"/>
</dbReference>
<organism evidence="12 13">
    <name type="scientific">Schaedlerella arabinosiphila</name>
    <dbReference type="NCBI Taxonomy" id="2044587"/>
    <lineage>
        <taxon>Bacteria</taxon>
        <taxon>Bacillati</taxon>
        <taxon>Bacillota</taxon>
        <taxon>Clostridia</taxon>
        <taxon>Lachnospirales</taxon>
        <taxon>Lachnospiraceae</taxon>
        <taxon>Schaedlerella</taxon>
    </lineage>
</organism>
<dbReference type="EMBL" id="VIRB01000120">
    <property type="protein sequence ID" value="NDO70808.1"/>
    <property type="molecule type" value="Genomic_DNA"/>
</dbReference>
<evidence type="ECO:0000256" key="5">
    <source>
        <dbReference type="ARBA" id="ARBA00022605"/>
    </source>
</evidence>
<dbReference type="Gene3D" id="1.10.3130.10">
    <property type="entry name" value="serine acetyltransferase, domain 1"/>
    <property type="match status" value="1"/>
</dbReference>
<evidence type="ECO:0000256" key="4">
    <source>
        <dbReference type="ARBA" id="ARBA00018522"/>
    </source>
</evidence>
<dbReference type="NCBIfam" id="NF041874">
    <property type="entry name" value="EPS_EpsC"/>
    <property type="match status" value="1"/>
</dbReference>
<keyword evidence="7" id="KW-0198">Cysteine biosynthesis</keyword>
<evidence type="ECO:0000256" key="10">
    <source>
        <dbReference type="PIRNR" id="PIRNR000441"/>
    </source>
</evidence>
<dbReference type="PANTHER" id="PTHR42811">
    <property type="entry name" value="SERINE ACETYLTRANSFERASE"/>
    <property type="match status" value="1"/>
</dbReference>
<protein>
    <recommendedName>
        <fullName evidence="4 10">Serine acetyltransferase</fullName>
        <ecNumber evidence="3 10">2.3.1.30</ecNumber>
    </recommendedName>
</protein>
<proteinExistence type="inferred from homology"/>
<evidence type="ECO:0000256" key="2">
    <source>
        <dbReference type="ARBA" id="ARBA00007274"/>
    </source>
</evidence>
<dbReference type="GO" id="GO:0005737">
    <property type="term" value="C:cytoplasm"/>
    <property type="evidence" value="ECO:0007669"/>
    <property type="project" value="InterPro"/>
</dbReference>
<comment type="caution">
    <text evidence="12">The sequence shown here is derived from an EMBL/GenBank/DDBJ whole genome shotgun (WGS) entry which is preliminary data.</text>
</comment>
<evidence type="ECO:0000256" key="8">
    <source>
        <dbReference type="ARBA" id="ARBA00023315"/>
    </source>
</evidence>
<dbReference type="RefSeq" id="WP_004079254.1">
    <property type="nucleotide sequence ID" value="NZ_CASCYM010000121.1"/>
</dbReference>
<dbReference type="InterPro" id="IPR045304">
    <property type="entry name" value="LbH_SAT"/>
</dbReference>
<keyword evidence="13" id="KW-1185">Reference proteome</keyword>
<dbReference type="NCBIfam" id="TIGR01172">
    <property type="entry name" value="cysE"/>
    <property type="match status" value="1"/>
</dbReference>
<dbReference type="Proteomes" id="UP000474104">
    <property type="component" value="Unassembled WGS sequence"/>
</dbReference>
<dbReference type="InterPro" id="IPR005881">
    <property type="entry name" value="Ser_O-AcTrfase"/>
</dbReference>
<evidence type="ECO:0000256" key="7">
    <source>
        <dbReference type="ARBA" id="ARBA00023192"/>
    </source>
</evidence>
<accession>N2ABT8</accession>
<dbReference type="InterPro" id="IPR011004">
    <property type="entry name" value="Trimer_LpxA-like_sf"/>
</dbReference>
<dbReference type="CDD" id="cd03354">
    <property type="entry name" value="LbH_SAT"/>
    <property type="match status" value="1"/>
</dbReference>
<dbReference type="AlphaFoldDB" id="N2ABT8"/>
<keyword evidence="6 10" id="KW-0808">Transferase</keyword>
<comment type="pathway">
    <text evidence="1">Amino-acid biosynthesis; L-cysteine biosynthesis; L-cysteine from L-serine: step 1/2.</text>
</comment>
<dbReference type="GO" id="GO:0006535">
    <property type="term" value="P:cysteine biosynthetic process from serine"/>
    <property type="evidence" value="ECO:0007669"/>
    <property type="project" value="InterPro"/>
</dbReference>
<dbReference type="EC" id="2.3.1.30" evidence="3 10"/>
<dbReference type="eggNOG" id="COG1045">
    <property type="taxonomic scope" value="Bacteria"/>
</dbReference>
<evidence type="ECO:0000313" key="13">
    <source>
        <dbReference type="Proteomes" id="UP000274920"/>
    </source>
</evidence>
<name>N2ABT8_9FIRM</name>
<evidence type="ECO:0000313" key="11">
    <source>
        <dbReference type="EMBL" id="NDO70808.1"/>
    </source>
</evidence>
<keyword evidence="8 10" id="KW-0012">Acyltransferase</keyword>
<dbReference type="HOGENOM" id="CLU_051638_10_1_9"/>
<evidence type="ECO:0000256" key="1">
    <source>
        <dbReference type="ARBA" id="ARBA00004876"/>
    </source>
</evidence>
<dbReference type="InterPro" id="IPR053376">
    <property type="entry name" value="Serine_acetyltransferase"/>
</dbReference>
<dbReference type="STRING" id="2044587.C824_02352"/>
<dbReference type="InterPro" id="IPR001451">
    <property type="entry name" value="Hexapep"/>
</dbReference>
<comment type="similarity">
    <text evidence="2 10">Belongs to the transferase hexapeptide repeat family.</text>
</comment>
<reference evidence="11 14" key="2">
    <citation type="submission" date="2019-07" db="EMBL/GenBank/DDBJ databases">
        <title>Draft genome sequences of 15 bacterial species constituting the stable defined intestinal microbiota of the GM15 gnotobiotic mouse model.</title>
        <authorList>
            <person name="Elie C."/>
            <person name="Mathieu A."/>
            <person name="Saliou A."/>
            <person name="Darnaud M."/>
            <person name="Leulier F."/>
            <person name="Tamellini A."/>
        </authorList>
    </citation>
    <scope>NUCLEOTIDE SEQUENCE [LARGE SCALE GENOMIC DNA]</scope>
    <source>
        <strain evidence="14">ASF 502</strain>
        <strain evidence="11">MD300</strain>
    </source>
</reference>
<dbReference type="OrthoDB" id="9801456at2"/>
<sequence>MGIISYIKEEIQVIRERDPAIKSNMEVLLYPSFKVILSYRAAHKLYRKKHYFLARWISQRAARKTGIEIHPGARIGKGLFIDHGSGVIIGETTIIGDNVTLYQGVTLGGTGKEKGKRHPTLKDNVMVSAGAKILGSFTIGENSKIGAGSVVLEEVPPNCTVVGVPGRIVRMGNQKVPRTEMDHVHLPDPVLGDIRALQQENEQLRRQMAELEKRMGS</sequence>
<dbReference type="GO" id="GO:0009001">
    <property type="term" value="F:serine O-acetyltransferase activity"/>
    <property type="evidence" value="ECO:0007669"/>
    <property type="project" value="UniProtKB-EC"/>
</dbReference>
<dbReference type="Pfam" id="PF00132">
    <property type="entry name" value="Hexapep"/>
    <property type="match status" value="1"/>
</dbReference>
<evidence type="ECO:0000256" key="6">
    <source>
        <dbReference type="ARBA" id="ARBA00022679"/>
    </source>
</evidence>
<evidence type="ECO:0000313" key="14">
    <source>
        <dbReference type="Proteomes" id="UP000474104"/>
    </source>
</evidence>
<dbReference type="SUPFAM" id="SSF51161">
    <property type="entry name" value="Trimeric LpxA-like enzymes"/>
    <property type="match status" value="1"/>
</dbReference>
<accession>A0A3R8JM96</accession>